<dbReference type="GO" id="GO:0003713">
    <property type="term" value="F:transcription coactivator activity"/>
    <property type="evidence" value="ECO:0007669"/>
    <property type="project" value="InterPro"/>
</dbReference>
<evidence type="ECO:0000313" key="7">
    <source>
        <dbReference type="Proteomes" id="UP001149090"/>
    </source>
</evidence>
<dbReference type="PANTHER" id="PTHR13168:SF0">
    <property type="entry name" value="C-MYC-BINDING PROTEIN"/>
    <property type="match status" value="1"/>
</dbReference>
<dbReference type="OrthoDB" id="524165at2759"/>
<evidence type="ECO:0000256" key="2">
    <source>
        <dbReference type="ARBA" id="ARBA00009389"/>
    </source>
</evidence>
<comment type="subcellular location">
    <subcellularLocation>
        <location evidence="1">Nucleus</location>
    </subcellularLocation>
</comment>
<dbReference type="EMBL" id="JAPDFW010000120">
    <property type="protein sequence ID" value="KAJ5068096.1"/>
    <property type="molecule type" value="Genomic_DNA"/>
</dbReference>
<dbReference type="PANTHER" id="PTHR13168">
    <property type="entry name" value="ASSOCIATE OF C-MYC AMY-1"/>
    <property type="match status" value="1"/>
</dbReference>
<gene>
    <name evidence="6" type="ORF">M0811_07382</name>
    <name evidence="5" type="ORF">M0811_12556</name>
</gene>
<accession>A0A9Q0R6A9</accession>
<sequence length="86" mass="10211">METKKDEFKKYLDRTGVIDALTKALVSLYEQPEKPEEAIEYIQKYMGGSNIENIQKEKTELLKRNEALEKEVKQLREKLKKYESKN</sequence>
<feature type="coiled-coil region" evidence="4">
    <location>
        <begin position="51"/>
        <end position="85"/>
    </location>
</feature>
<protein>
    <submittedName>
        <fullName evidence="5">C-myc-binding protein</fullName>
    </submittedName>
</protein>
<dbReference type="EMBL" id="JAPDFW010000065">
    <property type="protein sequence ID" value="KAJ5075412.1"/>
    <property type="molecule type" value="Genomic_DNA"/>
</dbReference>
<evidence type="ECO:0000256" key="1">
    <source>
        <dbReference type="ARBA" id="ARBA00004123"/>
    </source>
</evidence>
<proteinExistence type="inferred from homology"/>
<keyword evidence="4" id="KW-0175">Coiled coil</keyword>
<dbReference type="InterPro" id="IPR026060">
    <property type="entry name" value="AMY1"/>
</dbReference>
<dbReference type="AlphaFoldDB" id="A0A9Q0R6A9"/>
<dbReference type="PRINTS" id="PR02028">
    <property type="entry name" value="CMYCBINDINGP"/>
</dbReference>
<name>A0A9Q0R6A9_ANAIG</name>
<evidence type="ECO:0000313" key="5">
    <source>
        <dbReference type="EMBL" id="KAJ5068096.1"/>
    </source>
</evidence>
<evidence type="ECO:0000313" key="6">
    <source>
        <dbReference type="EMBL" id="KAJ5075412.1"/>
    </source>
</evidence>
<dbReference type="OMA" id="RLQHYEP"/>
<keyword evidence="3" id="KW-0539">Nucleus</keyword>
<evidence type="ECO:0000256" key="4">
    <source>
        <dbReference type="SAM" id="Coils"/>
    </source>
</evidence>
<reference evidence="5" key="1">
    <citation type="submission" date="2022-10" db="EMBL/GenBank/DDBJ databases">
        <title>Novel sulphate-reducing endosymbionts in the free-living metamonad Anaeramoeba.</title>
        <authorList>
            <person name="Jerlstrom-Hultqvist J."/>
            <person name="Cepicka I."/>
            <person name="Gallot-Lavallee L."/>
            <person name="Salas-Leiva D."/>
            <person name="Curtis B.A."/>
            <person name="Zahonova K."/>
            <person name="Pipaliya S."/>
            <person name="Dacks J."/>
            <person name="Roger A.J."/>
        </authorList>
    </citation>
    <scope>NUCLEOTIDE SEQUENCE</scope>
    <source>
        <strain evidence="5">BMAN</strain>
    </source>
</reference>
<comment type="similarity">
    <text evidence="2">Belongs to the AMY1 family.</text>
</comment>
<dbReference type="Proteomes" id="UP001149090">
    <property type="component" value="Unassembled WGS sequence"/>
</dbReference>
<organism evidence="5 7">
    <name type="scientific">Anaeramoeba ignava</name>
    <name type="common">Anaerobic marine amoeba</name>
    <dbReference type="NCBI Taxonomy" id="1746090"/>
    <lineage>
        <taxon>Eukaryota</taxon>
        <taxon>Metamonada</taxon>
        <taxon>Anaeramoebidae</taxon>
        <taxon>Anaeramoeba</taxon>
    </lineage>
</organism>
<dbReference type="GO" id="GO:0005634">
    <property type="term" value="C:nucleus"/>
    <property type="evidence" value="ECO:0007669"/>
    <property type="project" value="UniProtKB-SubCell"/>
</dbReference>
<keyword evidence="7" id="KW-1185">Reference proteome</keyword>
<evidence type="ECO:0000256" key="3">
    <source>
        <dbReference type="ARBA" id="ARBA00023242"/>
    </source>
</evidence>
<comment type="caution">
    <text evidence="5">The sequence shown here is derived from an EMBL/GenBank/DDBJ whole genome shotgun (WGS) entry which is preliminary data.</text>
</comment>